<evidence type="ECO:0000313" key="1">
    <source>
        <dbReference type="EMBL" id="EMD92696.1"/>
    </source>
</evidence>
<protein>
    <submittedName>
        <fullName evidence="1">Uncharacterized protein</fullName>
    </submittedName>
</protein>
<name>M2UG50_COCH5</name>
<sequence length="146" mass="16120">MAISTPILIPGIARLKSSSSITVCLPPLRTPHAEQGWKRMLNVDNFRVILRFNIGYDTTIFPDGERQKPNSGSINELFGQNSIHSSYSGSGKDPEIPVDAKSKGILGLLSEETVGRGFPKALSYQDIQMMIVQYLNTGQCIQAYEF</sequence>
<reference evidence="1 2" key="1">
    <citation type="journal article" date="2012" name="PLoS Pathog.">
        <title>Diverse lifestyles and strategies of plant pathogenesis encoded in the genomes of eighteen Dothideomycetes fungi.</title>
        <authorList>
            <person name="Ohm R.A."/>
            <person name="Feau N."/>
            <person name="Henrissat B."/>
            <person name="Schoch C.L."/>
            <person name="Horwitz B.A."/>
            <person name="Barry K.W."/>
            <person name="Condon B.J."/>
            <person name="Copeland A.C."/>
            <person name="Dhillon B."/>
            <person name="Glaser F."/>
            <person name="Hesse C.N."/>
            <person name="Kosti I."/>
            <person name="LaButti K."/>
            <person name="Lindquist E.A."/>
            <person name="Lucas S."/>
            <person name="Salamov A.A."/>
            <person name="Bradshaw R.E."/>
            <person name="Ciuffetti L."/>
            <person name="Hamelin R.C."/>
            <person name="Kema G.H.J."/>
            <person name="Lawrence C."/>
            <person name="Scott J.A."/>
            <person name="Spatafora J.W."/>
            <person name="Turgeon B.G."/>
            <person name="de Wit P.J.G.M."/>
            <person name="Zhong S."/>
            <person name="Goodwin S.B."/>
            <person name="Grigoriev I.V."/>
        </authorList>
    </citation>
    <scope>NUCLEOTIDE SEQUENCE [LARGE SCALE GENOMIC DNA]</scope>
    <source>
        <strain evidence="2">C5 / ATCC 48332 / race O</strain>
    </source>
</reference>
<dbReference type="HOGENOM" id="CLU_1777261_0_0_1"/>
<keyword evidence="2" id="KW-1185">Reference proteome</keyword>
<proteinExistence type="predicted"/>
<gene>
    <name evidence="1" type="ORF">COCHEDRAFT_1213725</name>
</gene>
<organism evidence="1 2">
    <name type="scientific">Cochliobolus heterostrophus (strain C5 / ATCC 48332 / race O)</name>
    <name type="common">Southern corn leaf blight fungus</name>
    <name type="synonym">Bipolaris maydis</name>
    <dbReference type="NCBI Taxonomy" id="701091"/>
    <lineage>
        <taxon>Eukaryota</taxon>
        <taxon>Fungi</taxon>
        <taxon>Dikarya</taxon>
        <taxon>Ascomycota</taxon>
        <taxon>Pezizomycotina</taxon>
        <taxon>Dothideomycetes</taxon>
        <taxon>Pleosporomycetidae</taxon>
        <taxon>Pleosporales</taxon>
        <taxon>Pleosporineae</taxon>
        <taxon>Pleosporaceae</taxon>
        <taxon>Bipolaris</taxon>
    </lineage>
</organism>
<dbReference type="STRING" id="701091.M2UG50"/>
<evidence type="ECO:0000313" key="2">
    <source>
        <dbReference type="Proteomes" id="UP000016936"/>
    </source>
</evidence>
<dbReference type="Proteomes" id="UP000016936">
    <property type="component" value="Unassembled WGS sequence"/>
</dbReference>
<dbReference type="EMBL" id="KB445575">
    <property type="protein sequence ID" value="EMD92696.1"/>
    <property type="molecule type" value="Genomic_DNA"/>
</dbReference>
<dbReference type="AlphaFoldDB" id="M2UG50"/>
<accession>M2UG50</accession>
<reference evidence="2" key="2">
    <citation type="journal article" date="2013" name="PLoS Genet.">
        <title>Comparative genome structure, secondary metabolite, and effector coding capacity across Cochliobolus pathogens.</title>
        <authorList>
            <person name="Condon B.J."/>
            <person name="Leng Y."/>
            <person name="Wu D."/>
            <person name="Bushley K.E."/>
            <person name="Ohm R.A."/>
            <person name="Otillar R."/>
            <person name="Martin J."/>
            <person name="Schackwitz W."/>
            <person name="Grimwood J."/>
            <person name="MohdZainudin N."/>
            <person name="Xue C."/>
            <person name="Wang R."/>
            <person name="Manning V.A."/>
            <person name="Dhillon B."/>
            <person name="Tu Z.J."/>
            <person name="Steffenson B.J."/>
            <person name="Salamov A."/>
            <person name="Sun H."/>
            <person name="Lowry S."/>
            <person name="LaButti K."/>
            <person name="Han J."/>
            <person name="Copeland A."/>
            <person name="Lindquist E."/>
            <person name="Barry K."/>
            <person name="Schmutz J."/>
            <person name="Baker S.E."/>
            <person name="Ciuffetti L.M."/>
            <person name="Grigoriev I.V."/>
            <person name="Zhong S."/>
            <person name="Turgeon B.G."/>
        </authorList>
    </citation>
    <scope>NUCLEOTIDE SEQUENCE [LARGE SCALE GENOMIC DNA]</scope>
    <source>
        <strain evidence="2">C5 / ATCC 48332 / race O</strain>
    </source>
</reference>